<dbReference type="GeneID" id="5005827"/>
<dbReference type="KEGG" id="olu:OSTLU_93762"/>
<dbReference type="InterPro" id="IPR050426">
    <property type="entry name" value="Glycosyltransferase_28"/>
</dbReference>
<dbReference type="RefSeq" id="XP_001421559.1">
    <property type="nucleotide sequence ID" value="XM_001421522.1"/>
</dbReference>
<gene>
    <name evidence="2" type="ORF">OSTLU_93762</name>
</gene>
<dbReference type="Gramene" id="ABO99852">
    <property type="protein sequence ID" value="ABO99852"/>
    <property type="gene ID" value="OSTLU_93762"/>
</dbReference>
<dbReference type="CAZy" id="GT1">
    <property type="family name" value="Glycosyltransferase Family 1"/>
</dbReference>
<dbReference type="HOGENOM" id="CLU_632222_0_0_1"/>
<dbReference type="Pfam" id="PF06722">
    <property type="entry name" value="EryCIII-like_C"/>
    <property type="match status" value="1"/>
</dbReference>
<protein>
    <recommendedName>
        <fullName evidence="1">Erythromycin biosynthesis protein CIII-like C-terminal domain-containing protein</fullName>
    </recommendedName>
</protein>
<dbReference type="GO" id="GO:0016757">
    <property type="term" value="F:glycosyltransferase activity"/>
    <property type="evidence" value="ECO:0007669"/>
    <property type="project" value="UniProtKB-ARBA"/>
</dbReference>
<proteinExistence type="predicted"/>
<evidence type="ECO:0000313" key="3">
    <source>
        <dbReference type="Proteomes" id="UP000001568"/>
    </source>
</evidence>
<dbReference type="InterPro" id="IPR010610">
    <property type="entry name" value="EryCIII-like_C"/>
</dbReference>
<accession>A4S833</accession>
<dbReference type="OMA" id="RANDECL"/>
<dbReference type="PANTHER" id="PTHR48050:SF13">
    <property type="entry name" value="STEROL 3-BETA-GLUCOSYLTRANSFERASE UGT80A2"/>
    <property type="match status" value="1"/>
</dbReference>
<reference evidence="2 3" key="1">
    <citation type="journal article" date="2007" name="Proc. Natl. Acad. Sci. U.S.A.">
        <title>The tiny eukaryote Ostreococcus provides genomic insights into the paradox of plankton speciation.</title>
        <authorList>
            <person name="Palenik B."/>
            <person name="Grimwood J."/>
            <person name="Aerts A."/>
            <person name="Rouze P."/>
            <person name="Salamov A."/>
            <person name="Putnam N."/>
            <person name="Dupont C."/>
            <person name="Jorgensen R."/>
            <person name="Derelle E."/>
            <person name="Rombauts S."/>
            <person name="Zhou K."/>
            <person name="Otillar R."/>
            <person name="Merchant S.S."/>
            <person name="Podell S."/>
            <person name="Gaasterland T."/>
            <person name="Napoli C."/>
            <person name="Gendler K."/>
            <person name="Manuell A."/>
            <person name="Tai V."/>
            <person name="Vallon O."/>
            <person name="Piganeau G."/>
            <person name="Jancek S."/>
            <person name="Heijde M."/>
            <person name="Jabbari K."/>
            <person name="Bowler C."/>
            <person name="Lohr M."/>
            <person name="Robbens S."/>
            <person name="Werner G."/>
            <person name="Dubchak I."/>
            <person name="Pazour G.J."/>
            <person name="Ren Q."/>
            <person name="Paulsen I."/>
            <person name="Delwiche C."/>
            <person name="Schmutz J."/>
            <person name="Rokhsar D."/>
            <person name="Van de Peer Y."/>
            <person name="Moreau H."/>
            <person name="Grigoriev I.V."/>
        </authorList>
    </citation>
    <scope>NUCLEOTIDE SEQUENCE [LARGE SCALE GENOMIC DNA]</scope>
    <source>
        <strain evidence="2 3">CCE9901</strain>
    </source>
</reference>
<keyword evidence="3" id="KW-1185">Reference proteome</keyword>
<evidence type="ECO:0000313" key="2">
    <source>
        <dbReference type="EMBL" id="ABO99852.1"/>
    </source>
</evidence>
<dbReference type="AlphaFoldDB" id="A4S833"/>
<name>A4S833_OSTLU</name>
<evidence type="ECO:0000259" key="1">
    <source>
        <dbReference type="Pfam" id="PF06722"/>
    </source>
</evidence>
<dbReference type="SUPFAM" id="SSF53756">
    <property type="entry name" value="UDP-Glycosyltransferase/glycogen phosphorylase"/>
    <property type="match status" value="1"/>
</dbReference>
<feature type="domain" description="Erythromycin biosynthesis protein CIII-like C-terminal" evidence="1">
    <location>
        <begin position="301"/>
        <end position="420"/>
    </location>
</feature>
<dbReference type="Proteomes" id="UP000001568">
    <property type="component" value="Chromosome 15"/>
</dbReference>
<organism evidence="2 3">
    <name type="scientific">Ostreococcus lucimarinus (strain CCE9901)</name>
    <dbReference type="NCBI Taxonomy" id="436017"/>
    <lineage>
        <taxon>Eukaryota</taxon>
        <taxon>Viridiplantae</taxon>
        <taxon>Chlorophyta</taxon>
        <taxon>Mamiellophyceae</taxon>
        <taxon>Mamiellales</taxon>
        <taxon>Bathycoccaceae</taxon>
        <taxon>Ostreococcus</taxon>
    </lineage>
</organism>
<dbReference type="PANTHER" id="PTHR48050">
    <property type="entry name" value="STEROL 3-BETA-GLUCOSYLTRANSFERASE"/>
    <property type="match status" value="1"/>
</dbReference>
<dbReference type="OrthoDB" id="5835829at2759"/>
<dbReference type="EMBL" id="CP000595">
    <property type="protein sequence ID" value="ABO99852.1"/>
    <property type="molecule type" value="Genomic_DNA"/>
</dbReference>
<dbReference type="Gene3D" id="3.40.50.2000">
    <property type="entry name" value="Glycogen Phosphorylase B"/>
    <property type="match status" value="2"/>
</dbReference>
<sequence>MRARRKRFQVIVSACYGSRGDVMPCLTIAAALARRLEGQATVVAMANPVFENAVAANVRFIGVGSRDEYECVQRDHASRRDARVVVRYWLDHLETHAERILEARADAGRTIVLAHTLDLAVRCVDERANDECLTCYSLVLSPALLRTPNQTIPPFAGERLRCFGRSRWAMRAADCLVDIAFAPQLNAFRASLGSTKPVKRVFDEWFLCKAGVFAMYPEYFERAADAGSRKVFQIDFPQEGGDVNVTGLNAIRVAREFIDRDDAPTVVFVSASGNPPFASQFFATAVKAMRRLAGAKAILLTRHRDRIGELPENAIHIDFLPLHLCRDAGLKIAALVHHGTIGCSATALRSAWPQVVVPAAFDQPYNAALLEAMGAAQIIHMTRLTRTRLVKALKIVFKEEARAPETAPRRRANDASSPQARVAEIIAKELLQYG</sequence>